<dbReference type="CDD" id="cd04301">
    <property type="entry name" value="NAT_SF"/>
    <property type="match status" value="1"/>
</dbReference>
<dbReference type="OrthoDB" id="9789081at2"/>
<name>A0A6N6JI23_9RHOB</name>
<dbReference type="PANTHER" id="PTHR43451">
    <property type="entry name" value="ACETYLTRANSFERASE (GNAT) FAMILY PROTEIN"/>
    <property type="match status" value="1"/>
</dbReference>
<dbReference type="Pfam" id="PF13673">
    <property type="entry name" value="Acetyltransf_10"/>
    <property type="match status" value="1"/>
</dbReference>
<dbReference type="Proteomes" id="UP000436822">
    <property type="component" value="Unassembled WGS sequence"/>
</dbReference>
<evidence type="ECO:0000259" key="1">
    <source>
        <dbReference type="PROSITE" id="PS51186"/>
    </source>
</evidence>
<dbReference type="PROSITE" id="PS51186">
    <property type="entry name" value="GNAT"/>
    <property type="match status" value="1"/>
</dbReference>
<dbReference type="EMBL" id="BLJE01000003">
    <property type="protein sequence ID" value="GFE65754.1"/>
    <property type="molecule type" value="Genomic_DNA"/>
</dbReference>
<keyword evidence="3" id="KW-1185">Reference proteome</keyword>
<dbReference type="InterPro" id="IPR016181">
    <property type="entry name" value="Acyl_CoA_acyltransferase"/>
</dbReference>
<accession>A0A6N6JI23</accession>
<dbReference type="SUPFAM" id="SSF55729">
    <property type="entry name" value="Acyl-CoA N-acyltransferases (Nat)"/>
    <property type="match status" value="1"/>
</dbReference>
<dbReference type="InterPro" id="IPR000182">
    <property type="entry name" value="GNAT_dom"/>
</dbReference>
<gene>
    <name evidence="2" type="ORF">KIN_28280</name>
</gene>
<dbReference type="AlphaFoldDB" id="A0A6N6JI23"/>
<reference evidence="2 3" key="1">
    <citation type="submission" date="2019-12" db="EMBL/GenBank/DDBJ databases">
        <title>Litoreibacter badius sp. nov., a novel bacteriochlorophyll a-containing bacterium in the genus Litoreibacter.</title>
        <authorList>
            <person name="Kanamuro M."/>
            <person name="Takabe Y."/>
            <person name="Mori K."/>
            <person name="Takaichi S."/>
            <person name="Hanada S."/>
        </authorList>
    </citation>
    <scope>NUCLEOTIDE SEQUENCE [LARGE SCALE GENOMIC DNA]</scope>
    <source>
        <strain evidence="2 3">K6</strain>
    </source>
</reference>
<comment type="caution">
    <text evidence="2">The sequence shown here is derived from an EMBL/GenBank/DDBJ whole genome shotgun (WGS) entry which is preliminary data.</text>
</comment>
<proteinExistence type="predicted"/>
<protein>
    <recommendedName>
        <fullName evidence="1">N-acetyltransferase domain-containing protein</fullName>
    </recommendedName>
</protein>
<dbReference type="PANTHER" id="PTHR43451:SF1">
    <property type="entry name" value="ACETYLTRANSFERASE"/>
    <property type="match status" value="1"/>
</dbReference>
<evidence type="ECO:0000313" key="2">
    <source>
        <dbReference type="EMBL" id="GFE65754.1"/>
    </source>
</evidence>
<organism evidence="2 3">
    <name type="scientific">Litoreibacter roseus</name>
    <dbReference type="NCBI Taxonomy" id="2601869"/>
    <lineage>
        <taxon>Bacteria</taxon>
        <taxon>Pseudomonadati</taxon>
        <taxon>Pseudomonadota</taxon>
        <taxon>Alphaproteobacteria</taxon>
        <taxon>Rhodobacterales</taxon>
        <taxon>Roseobacteraceae</taxon>
        <taxon>Litoreibacter</taxon>
    </lineage>
</organism>
<evidence type="ECO:0000313" key="3">
    <source>
        <dbReference type="Proteomes" id="UP000436822"/>
    </source>
</evidence>
<dbReference type="GO" id="GO:0016747">
    <property type="term" value="F:acyltransferase activity, transferring groups other than amino-acyl groups"/>
    <property type="evidence" value="ECO:0007669"/>
    <property type="project" value="InterPro"/>
</dbReference>
<dbReference type="InterPro" id="IPR052564">
    <property type="entry name" value="N-acetyltrans/Recomb-assoc"/>
</dbReference>
<dbReference type="Gene3D" id="3.40.630.30">
    <property type="match status" value="1"/>
</dbReference>
<dbReference type="RefSeq" id="WP_159808179.1">
    <property type="nucleotide sequence ID" value="NZ_BLJE01000003.1"/>
</dbReference>
<sequence>MGSGRISGSGARHVALRTFRPTDSSATYKVFFEAVRRGAATLYSEADLAAWAASEKVPERWGERLSLHHTLIAEREGRIIGFMSIAKNGYLDMAYVLPSFMGQGVAEKLYTALENWARAAKIDHLTTEASHLARSFFARQGWTTLTPQTVHRNGRDILNFRMEKHLS</sequence>
<feature type="domain" description="N-acetyltransferase" evidence="1">
    <location>
        <begin position="14"/>
        <end position="167"/>
    </location>
</feature>